<keyword evidence="2" id="KW-0812">Transmembrane</keyword>
<protein>
    <submittedName>
        <fullName evidence="3">Uncharacterized protein</fullName>
    </submittedName>
</protein>
<keyword evidence="2" id="KW-1133">Transmembrane helix</keyword>
<evidence type="ECO:0000256" key="1">
    <source>
        <dbReference type="SAM" id="MobiDB-lite"/>
    </source>
</evidence>
<reference evidence="3 4" key="1">
    <citation type="submission" date="2019-10" db="EMBL/GenBank/DDBJ databases">
        <title>Isolation, Identification of Microvirga thermotolerans HR1, a novel thermophilic bacterium and Comparative Genomics of the genus Microvirga.</title>
        <authorList>
            <person name="Li J."/>
            <person name="Zhang W."/>
            <person name="Lin M."/>
            <person name="Wang J."/>
        </authorList>
    </citation>
    <scope>NUCLEOTIDE SEQUENCE [LARGE SCALE GENOMIC DNA]</scope>
    <source>
        <strain evidence="3 4">HR1</strain>
    </source>
</reference>
<evidence type="ECO:0000313" key="4">
    <source>
        <dbReference type="Proteomes" id="UP000325614"/>
    </source>
</evidence>
<keyword evidence="2" id="KW-0472">Membrane</keyword>
<sequence>MDPPPPSDTPTVEMLKADIDSGRTGDKNSVYDPGLASLGADDEAAGTPASPFQVALARLSERTLRWSKGARPVGATHHKDEGFPVLFVSFIAAVAVVFAFGIWLVRGG</sequence>
<dbReference type="Proteomes" id="UP000325614">
    <property type="component" value="Chromosome"/>
</dbReference>
<name>A0A5P9K1S1_9HYPH</name>
<dbReference type="EMBL" id="CP045423">
    <property type="protein sequence ID" value="QFU18008.1"/>
    <property type="molecule type" value="Genomic_DNA"/>
</dbReference>
<feature type="transmembrane region" description="Helical" evidence="2">
    <location>
        <begin position="83"/>
        <end position="105"/>
    </location>
</feature>
<feature type="compositionally biased region" description="Basic and acidic residues" evidence="1">
    <location>
        <begin position="15"/>
        <end position="26"/>
    </location>
</feature>
<feature type="region of interest" description="Disordered" evidence="1">
    <location>
        <begin position="1"/>
        <end position="34"/>
    </location>
</feature>
<dbReference type="AlphaFoldDB" id="A0A5P9K1S1"/>
<keyword evidence="4" id="KW-1185">Reference proteome</keyword>
<evidence type="ECO:0000313" key="3">
    <source>
        <dbReference type="EMBL" id="QFU18008.1"/>
    </source>
</evidence>
<evidence type="ECO:0000256" key="2">
    <source>
        <dbReference type="SAM" id="Phobius"/>
    </source>
</evidence>
<accession>A0A5P9K1S1</accession>
<dbReference type="KEGG" id="mico:GDR74_03745"/>
<organism evidence="3 4">
    <name type="scientific">Microvirga thermotolerans</name>
    <dbReference type="NCBI Taxonomy" id="2651334"/>
    <lineage>
        <taxon>Bacteria</taxon>
        <taxon>Pseudomonadati</taxon>
        <taxon>Pseudomonadota</taxon>
        <taxon>Alphaproteobacteria</taxon>
        <taxon>Hyphomicrobiales</taxon>
        <taxon>Methylobacteriaceae</taxon>
        <taxon>Microvirga</taxon>
    </lineage>
</organism>
<proteinExistence type="predicted"/>
<gene>
    <name evidence="3" type="ORF">GDR74_03745</name>
</gene>